<keyword evidence="3" id="KW-1185">Reference proteome</keyword>
<reference evidence="4" key="1">
    <citation type="submission" date="2025-08" db="UniProtKB">
        <authorList>
            <consortium name="RefSeq"/>
        </authorList>
    </citation>
    <scope>IDENTIFICATION</scope>
    <source>
        <tissue evidence="4">Whole organism</tissue>
    </source>
</reference>
<dbReference type="AlphaFoldDB" id="A0A6J1SWS8"/>
<feature type="chain" id="PRO_5038905732" evidence="2">
    <location>
        <begin position="20"/>
        <end position="100"/>
    </location>
</feature>
<evidence type="ECO:0000313" key="4">
    <source>
        <dbReference type="RefSeq" id="XP_026285694.2"/>
    </source>
</evidence>
<keyword evidence="1" id="KW-0472">Membrane</keyword>
<keyword evidence="1" id="KW-1133">Transmembrane helix</keyword>
<name>A0A6J1SWS8_FRAOC</name>
<proteinExistence type="predicted"/>
<gene>
    <name evidence="4" type="primary">LOC113211520</name>
</gene>
<accession>A0A6J1SWS8</accession>
<feature type="signal peptide" evidence="2">
    <location>
        <begin position="1"/>
        <end position="19"/>
    </location>
</feature>
<sequence>MKSLLCVVLVLGCIASLQAAAASQRDTFGLVHQDSSIAKCIGLLSTDVVEGLKAVASLVKYALAIPVVGVIAGPIIGIAGLAILPFKLFQALVACVQEIN</sequence>
<protein>
    <submittedName>
        <fullName evidence="4">Uncharacterized protein LOC113211520</fullName>
    </submittedName>
</protein>
<evidence type="ECO:0000313" key="3">
    <source>
        <dbReference type="Proteomes" id="UP000504606"/>
    </source>
</evidence>
<dbReference type="KEGG" id="foc:113211520"/>
<keyword evidence="2" id="KW-0732">Signal</keyword>
<dbReference type="RefSeq" id="XP_026285694.2">
    <property type="nucleotide sequence ID" value="XM_026429909.2"/>
</dbReference>
<evidence type="ECO:0000256" key="2">
    <source>
        <dbReference type="SAM" id="SignalP"/>
    </source>
</evidence>
<dbReference type="GeneID" id="113211520"/>
<keyword evidence="1" id="KW-0812">Transmembrane</keyword>
<dbReference type="Proteomes" id="UP000504606">
    <property type="component" value="Unplaced"/>
</dbReference>
<organism evidence="3 4">
    <name type="scientific">Frankliniella occidentalis</name>
    <name type="common">Western flower thrips</name>
    <name type="synonym">Euthrips occidentalis</name>
    <dbReference type="NCBI Taxonomy" id="133901"/>
    <lineage>
        <taxon>Eukaryota</taxon>
        <taxon>Metazoa</taxon>
        <taxon>Ecdysozoa</taxon>
        <taxon>Arthropoda</taxon>
        <taxon>Hexapoda</taxon>
        <taxon>Insecta</taxon>
        <taxon>Pterygota</taxon>
        <taxon>Neoptera</taxon>
        <taxon>Paraneoptera</taxon>
        <taxon>Thysanoptera</taxon>
        <taxon>Terebrantia</taxon>
        <taxon>Thripoidea</taxon>
        <taxon>Thripidae</taxon>
        <taxon>Frankliniella</taxon>
    </lineage>
</organism>
<evidence type="ECO:0000256" key="1">
    <source>
        <dbReference type="SAM" id="Phobius"/>
    </source>
</evidence>
<feature type="transmembrane region" description="Helical" evidence="1">
    <location>
        <begin position="61"/>
        <end position="84"/>
    </location>
</feature>